<feature type="compositionally biased region" description="Polar residues" evidence="2">
    <location>
        <begin position="83"/>
        <end position="93"/>
    </location>
</feature>
<feature type="region of interest" description="Disordered" evidence="2">
    <location>
        <begin position="343"/>
        <end position="387"/>
    </location>
</feature>
<name>A0A6A6MB80_HEVBR</name>
<feature type="region of interest" description="Disordered" evidence="2">
    <location>
        <begin position="233"/>
        <end position="282"/>
    </location>
</feature>
<sequence length="669" mass="72150">MVAAVSTTINPKTTPAAAAATRNHNPTRPPLLPSDPDNALAPRRPKSREVTSRYMSSSSSSSSTAKRSSSPQISRPTGMMTPVPSSHSTIKRSQSVERRRSTTPRSIDLRTGNGIGGEVSNAQKMLITSTRSLSVSFQGESFSLQVSKAKPAPSPISARKGTPERRKATPMPSRGADQVENSRPVEQQRWPGRLRQPNSLSRSVDCTDDRKRLTGSGMNINIVRALQSSLMDNRSSVEGRLNSDSSNIDSENPTDANGSDGQSDPPVASDTESVSSGSTSEAISNIVGGGLVQRGQRGIMVPARFWQETNNRLRRQQEPGSPVSKTVGLKGSVPTKLVAPKKLTDTPVSSPKGVVNGRGQLSPIRGGALRPASPSKLGTLSPMRGVSPSRMRNAAGAVVSSNLSNMNNTPSILSFAADIRRGKSGEHQIVEVHLLRILYNRLLQWRFVNARADTALSAQRLNAERSLYNARVTSSKLRESVKAKRIELQWLRQNLKLISILKGQVKYVANFDDILEELALMDQDFSRSLSGAIEALRASTLRLPVVGGVRADIQKVKDAICSAVDVMQAMASSICLLLSKVGEVNTLVAELANVAAKEHALLDQCKDLVNHLSHAGTEHLASKLLPLSHRPPLPLICTLYKENGGDPMKVMWDPHSAYAIRRGDSNGLE</sequence>
<dbReference type="GO" id="GO:0005737">
    <property type="term" value="C:cytoplasm"/>
    <property type="evidence" value="ECO:0007669"/>
    <property type="project" value="TreeGrafter"/>
</dbReference>
<dbReference type="Pfam" id="PF04484">
    <property type="entry name" value="QWRF"/>
    <property type="match status" value="1"/>
</dbReference>
<dbReference type="PANTHER" id="PTHR31807">
    <property type="entry name" value="AUGMIN FAMILY MEMBER"/>
    <property type="match status" value="1"/>
</dbReference>
<dbReference type="EMBL" id="JAAGAX010000006">
    <property type="protein sequence ID" value="KAF2309673.1"/>
    <property type="molecule type" value="Genomic_DNA"/>
</dbReference>
<dbReference type="InterPro" id="IPR007573">
    <property type="entry name" value="QWRF"/>
</dbReference>
<feature type="compositionally biased region" description="Low complexity" evidence="2">
    <location>
        <begin position="52"/>
        <end position="70"/>
    </location>
</feature>
<protein>
    <recommendedName>
        <fullName evidence="5">QWRF motif-containing protein 2</fullName>
    </recommendedName>
</protein>
<evidence type="ECO:0000313" key="4">
    <source>
        <dbReference type="Proteomes" id="UP000467840"/>
    </source>
</evidence>
<accession>A0A6A6MB80</accession>
<reference evidence="3 4" key="1">
    <citation type="journal article" date="2020" name="Mol. Plant">
        <title>The Chromosome-Based Rubber Tree Genome Provides New Insights into Spurge Genome Evolution and Rubber Biosynthesis.</title>
        <authorList>
            <person name="Liu J."/>
            <person name="Shi C."/>
            <person name="Shi C.C."/>
            <person name="Li W."/>
            <person name="Zhang Q.J."/>
            <person name="Zhang Y."/>
            <person name="Li K."/>
            <person name="Lu H.F."/>
            <person name="Shi C."/>
            <person name="Zhu S.T."/>
            <person name="Xiao Z.Y."/>
            <person name="Nan H."/>
            <person name="Yue Y."/>
            <person name="Zhu X.G."/>
            <person name="Wu Y."/>
            <person name="Hong X.N."/>
            <person name="Fan G.Y."/>
            <person name="Tong Y."/>
            <person name="Zhang D."/>
            <person name="Mao C.L."/>
            <person name="Liu Y.L."/>
            <person name="Hao S.J."/>
            <person name="Liu W.Q."/>
            <person name="Lv M.Q."/>
            <person name="Zhang H.B."/>
            <person name="Liu Y."/>
            <person name="Hu-Tang G.R."/>
            <person name="Wang J.P."/>
            <person name="Wang J.H."/>
            <person name="Sun Y.H."/>
            <person name="Ni S.B."/>
            <person name="Chen W.B."/>
            <person name="Zhang X.C."/>
            <person name="Jiao Y.N."/>
            <person name="Eichler E.E."/>
            <person name="Li G.H."/>
            <person name="Liu X."/>
            <person name="Gao L.Z."/>
        </authorList>
    </citation>
    <scope>NUCLEOTIDE SEQUENCE [LARGE SCALE GENOMIC DNA]</scope>
    <source>
        <strain evidence="4">cv. GT1</strain>
        <tissue evidence="3">Leaf</tissue>
    </source>
</reference>
<comment type="similarity">
    <text evidence="1">Belongs to the QWRF family.</text>
</comment>
<keyword evidence="4" id="KW-1185">Reference proteome</keyword>
<dbReference type="GO" id="GO:0005880">
    <property type="term" value="C:nuclear microtubule"/>
    <property type="evidence" value="ECO:0007669"/>
    <property type="project" value="TreeGrafter"/>
</dbReference>
<feature type="region of interest" description="Disordered" evidence="2">
    <location>
        <begin position="143"/>
        <end position="214"/>
    </location>
</feature>
<dbReference type="GO" id="GO:0051225">
    <property type="term" value="P:spindle assembly"/>
    <property type="evidence" value="ECO:0007669"/>
    <property type="project" value="TreeGrafter"/>
</dbReference>
<feature type="compositionally biased region" description="Low complexity" evidence="2">
    <location>
        <begin position="267"/>
        <end position="282"/>
    </location>
</feature>
<feature type="compositionally biased region" description="Polar residues" evidence="2">
    <location>
        <begin position="233"/>
        <end position="262"/>
    </location>
</feature>
<dbReference type="PANTHER" id="PTHR31807:SF38">
    <property type="entry name" value="QWRF MOTIF-CONTAINING PROTEIN 9"/>
    <property type="match status" value="1"/>
</dbReference>
<proteinExistence type="inferred from homology"/>
<dbReference type="Proteomes" id="UP000467840">
    <property type="component" value="Chromosome 14"/>
</dbReference>
<evidence type="ECO:0008006" key="5">
    <source>
        <dbReference type="Google" id="ProtNLM"/>
    </source>
</evidence>
<feature type="region of interest" description="Disordered" evidence="2">
    <location>
        <begin position="1"/>
        <end position="117"/>
    </location>
</feature>
<evidence type="ECO:0000313" key="3">
    <source>
        <dbReference type="EMBL" id="KAF2309673.1"/>
    </source>
</evidence>
<comment type="caution">
    <text evidence="3">The sequence shown here is derived from an EMBL/GenBank/DDBJ whole genome shotgun (WGS) entry which is preliminary data.</text>
</comment>
<dbReference type="AlphaFoldDB" id="A0A6A6MB80"/>
<organism evidence="3 4">
    <name type="scientific">Hevea brasiliensis</name>
    <name type="common">Para rubber tree</name>
    <name type="synonym">Siphonia brasiliensis</name>
    <dbReference type="NCBI Taxonomy" id="3981"/>
    <lineage>
        <taxon>Eukaryota</taxon>
        <taxon>Viridiplantae</taxon>
        <taxon>Streptophyta</taxon>
        <taxon>Embryophyta</taxon>
        <taxon>Tracheophyta</taxon>
        <taxon>Spermatophyta</taxon>
        <taxon>Magnoliopsida</taxon>
        <taxon>eudicotyledons</taxon>
        <taxon>Gunneridae</taxon>
        <taxon>Pentapetalae</taxon>
        <taxon>rosids</taxon>
        <taxon>fabids</taxon>
        <taxon>Malpighiales</taxon>
        <taxon>Euphorbiaceae</taxon>
        <taxon>Crotonoideae</taxon>
        <taxon>Micrandreae</taxon>
        <taxon>Hevea</taxon>
    </lineage>
</organism>
<evidence type="ECO:0000256" key="1">
    <source>
        <dbReference type="ARBA" id="ARBA00010016"/>
    </source>
</evidence>
<evidence type="ECO:0000256" key="2">
    <source>
        <dbReference type="SAM" id="MobiDB-lite"/>
    </source>
</evidence>
<gene>
    <name evidence="3" type="ORF">GH714_004552</name>
</gene>
<dbReference type="GO" id="GO:0008017">
    <property type="term" value="F:microtubule binding"/>
    <property type="evidence" value="ECO:0007669"/>
    <property type="project" value="TreeGrafter"/>
</dbReference>
<feature type="compositionally biased region" description="Low complexity" evidence="2">
    <location>
        <begin position="7"/>
        <end position="26"/>
    </location>
</feature>